<dbReference type="EMBL" id="JAHUTJ010008213">
    <property type="protein sequence ID" value="MED6266283.1"/>
    <property type="molecule type" value="Genomic_DNA"/>
</dbReference>
<feature type="region of interest" description="Disordered" evidence="1">
    <location>
        <begin position="1"/>
        <end position="67"/>
    </location>
</feature>
<protein>
    <submittedName>
        <fullName evidence="2">Uncharacterized protein</fullName>
    </submittedName>
</protein>
<evidence type="ECO:0000256" key="1">
    <source>
        <dbReference type="SAM" id="MobiDB-lite"/>
    </source>
</evidence>
<keyword evidence="3" id="KW-1185">Reference proteome</keyword>
<evidence type="ECO:0000313" key="3">
    <source>
        <dbReference type="Proteomes" id="UP001352852"/>
    </source>
</evidence>
<feature type="compositionally biased region" description="Basic and acidic residues" evidence="1">
    <location>
        <begin position="41"/>
        <end position="50"/>
    </location>
</feature>
<organism evidence="2 3">
    <name type="scientific">Characodon lateralis</name>
    <dbReference type="NCBI Taxonomy" id="208331"/>
    <lineage>
        <taxon>Eukaryota</taxon>
        <taxon>Metazoa</taxon>
        <taxon>Chordata</taxon>
        <taxon>Craniata</taxon>
        <taxon>Vertebrata</taxon>
        <taxon>Euteleostomi</taxon>
        <taxon>Actinopterygii</taxon>
        <taxon>Neopterygii</taxon>
        <taxon>Teleostei</taxon>
        <taxon>Neoteleostei</taxon>
        <taxon>Acanthomorphata</taxon>
        <taxon>Ovalentaria</taxon>
        <taxon>Atherinomorphae</taxon>
        <taxon>Cyprinodontiformes</taxon>
        <taxon>Goodeidae</taxon>
        <taxon>Characodon</taxon>
    </lineage>
</organism>
<sequence length="102" mass="11384">MSRSRMSPSSGRWVAGELVPISSGLTDERRGTPWTGGSRSPWREPTHAQGEHTNTMQKDPRPGVEPRTILLQGNCGTVHPPSQYQSINVKMKNKFKNATYSY</sequence>
<feature type="compositionally biased region" description="Low complexity" evidence="1">
    <location>
        <begin position="1"/>
        <end position="10"/>
    </location>
</feature>
<proteinExistence type="predicted"/>
<comment type="caution">
    <text evidence="2">The sequence shown here is derived from an EMBL/GenBank/DDBJ whole genome shotgun (WGS) entry which is preliminary data.</text>
</comment>
<evidence type="ECO:0000313" key="2">
    <source>
        <dbReference type="EMBL" id="MED6266283.1"/>
    </source>
</evidence>
<gene>
    <name evidence="2" type="ORF">CHARACLAT_000493</name>
</gene>
<reference evidence="2 3" key="1">
    <citation type="submission" date="2021-06" db="EMBL/GenBank/DDBJ databases">
        <authorList>
            <person name="Palmer J.M."/>
        </authorList>
    </citation>
    <scope>NUCLEOTIDE SEQUENCE [LARGE SCALE GENOMIC DNA]</scope>
    <source>
        <strain evidence="2 3">CL_MEX2019</strain>
        <tissue evidence="2">Muscle</tissue>
    </source>
</reference>
<accession>A0ABU7CTM2</accession>
<name>A0ABU7CTM2_9TELE</name>
<dbReference type="Proteomes" id="UP001352852">
    <property type="component" value="Unassembled WGS sequence"/>
</dbReference>